<dbReference type="SUPFAM" id="SSF53955">
    <property type="entry name" value="Lysozyme-like"/>
    <property type="match status" value="1"/>
</dbReference>
<feature type="domain" description="Glycosyl hydrolases family 22 (GH22)" evidence="8">
    <location>
        <begin position="105"/>
        <end position="123"/>
    </location>
</feature>
<dbReference type="PANTHER" id="PTHR11407:SF63">
    <property type="entry name" value="LYSOZYME C"/>
    <property type="match status" value="1"/>
</dbReference>
<evidence type="ECO:0000256" key="2">
    <source>
        <dbReference type="ARBA" id="ARBA00012732"/>
    </source>
</evidence>
<keyword evidence="7" id="KW-0732">Signal</keyword>
<dbReference type="AlphaFoldDB" id="A0A8S9WZQ3"/>
<evidence type="ECO:0000256" key="7">
    <source>
        <dbReference type="SAM" id="SignalP"/>
    </source>
</evidence>
<comment type="catalytic activity">
    <reaction evidence="1">
        <text>Hydrolysis of (1-&gt;4)-beta-linkages between N-acetylmuramic acid and N-acetyl-D-glucosamine residues in a peptidoglycan and between N-acetyl-D-glucosamine residues in chitodextrins.</text>
        <dbReference type="EC" id="3.2.1.17"/>
    </reaction>
</comment>
<dbReference type="PROSITE" id="PS51348">
    <property type="entry name" value="GLYCOSYL_HYDROL_F22_2"/>
    <property type="match status" value="1"/>
</dbReference>
<dbReference type="InterPro" id="IPR019799">
    <property type="entry name" value="Glyco_hydro_22_CS"/>
</dbReference>
<dbReference type="Pfam" id="PF00062">
    <property type="entry name" value="Lys"/>
    <property type="match status" value="1"/>
</dbReference>
<proteinExistence type="inferred from homology"/>
<keyword evidence="3" id="KW-0081">Bacteriolytic enzyme</keyword>
<dbReference type="PRINTS" id="PR00135">
    <property type="entry name" value="LYZLACT"/>
</dbReference>
<comment type="caution">
    <text evidence="9">The sequence shown here is derived from an EMBL/GenBank/DDBJ whole genome shotgun (WGS) entry which is preliminary data.</text>
</comment>
<dbReference type="InterPro" id="IPR001916">
    <property type="entry name" value="Glyco_hydro_22"/>
</dbReference>
<keyword evidence="4" id="KW-1015">Disulfide bond</keyword>
<dbReference type="EC" id="3.2.1.17" evidence="2"/>
<comment type="similarity">
    <text evidence="6">Belongs to the glycosyl hydrolase 22 family.</text>
</comment>
<dbReference type="GO" id="GO:0031640">
    <property type="term" value="P:killing of cells of another organism"/>
    <property type="evidence" value="ECO:0007669"/>
    <property type="project" value="UniProtKB-KW"/>
</dbReference>
<protein>
    <recommendedName>
        <fullName evidence="2">lysozyme</fullName>
        <ecNumber evidence="2">3.2.1.17</ecNumber>
    </recommendedName>
</protein>
<gene>
    <name evidence="9" type="ORF">GE061_005723</name>
</gene>
<name>A0A8S9WZQ3_APOLU</name>
<dbReference type="SMART" id="SM00263">
    <property type="entry name" value="LYZ1"/>
    <property type="match status" value="1"/>
</dbReference>
<dbReference type="GO" id="GO:0003796">
    <property type="term" value="F:lysozyme activity"/>
    <property type="evidence" value="ECO:0007669"/>
    <property type="project" value="UniProtKB-EC"/>
</dbReference>
<evidence type="ECO:0000313" key="10">
    <source>
        <dbReference type="Proteomes" id="UP000466442"/>
    </source>
</evidence>
<evidence type="ECO:0000256" key="1">
    <source>
        <dbReference type="ARBA" id="ARBA00000632"/>
    </source>
</evidence>
<evidence type="ECO:0000256" key="4">
    <source>
        <dbReference type="ARBA" id="ARBA00023157"/>
    </source>
</evidence>
<evidence type="ECO:0000256" key="5">
    <source>
        <dbReference type="ARBA" id="ARBA00023295"/>
    </source>
</evidence>
<organism evidence="9 10">
    <name type="scientific">Apolygus lucorum</name>
    <name type="common">Small green plant bug</name>
    <name type="synonym">Lygocoris lucorum</name>
    <dbReference type="NCBI Taxonomy" id="248454"/>
    <lineage>
        <taxon>Eukaryota</taxon>
        <taxon>Metazoa</taxon>
        <taxon>Ecdysozoa</taxon>
        <taxon>Arthropoda</taxon>
        <taxon>Hexapoda</taxon>
        <taxon>Insecta</taxon>
        <taxon>Pterygota</taxon>
        <taxon>Neoptera</taxon>
        <taxon>Paraneoptera</taxon>
        <taxon>Hemiptera</taxon>
        <taxon>Heteroptera</taxon>
        <taxon>Panheteroptera</taxon>
        <taxon>Cimicomorpha</taxon>
        <taxon>Miridae</taxon>
        <taxon>Mirini</taxon>
        <taxon>Apolygus</taxon>
    </lineage>
</organism>
<evidence type="ECO:0000313" key="9">
    <source>
        <dbReference type="EMBL" id="KAF6201276.1"/>
    </source>
</evidence>
<dbReference type="CDD" id="cd16899">
    <property type="entry name" value="LYZ_C_invert"/>
    <property type="match status" value="1"/>
</dbReference>
<dbReference type="Proteomes" id="UP000466442">
    <property type="component" value="Unassembled WGS sequence"/>
</dbReference>
<feature type="chain" id="PRO_5035764062" description="lysozyme" evidence="7">
    <location>
        <begin position="28"/>
        <end position="161"/>
    </location>
</feature>
<dbReference type="Gene3D" id="1.10.530.10">
    <property type="match status" value="1"/>
</dbReference>
<evidence type="ECO:0000256" key="6">
    <source>
        <dbReference type="RuleBase" id="RU004440"/>
    </source>
</evidence>
<accession>A0A8S9WZQ3</accession>
<keyword evidence="3" id="KW-0929">Antimicrobial</keyword>
<dbReference type="InterPro" id="IPR023346">
    <property type="entry name" value="Lysozyme-like_dom_sf"/>
</dbReference>
<feature type="signal peptide" evidence="7">
    <location>
        <begin position="1"/>
        <end position="27"/>
    </location>
</feature>
<keyword evidence="5" id="KW-0378">Hydrolase</keyword>
<dbReference type="GO" id="GO:0042742">
    <property type="term" value="P:defense response to bacterium"/>
    <property type="evidence" value="ECO:0007669"/>
    <property type="project" value="UniProtKB-KW"/>
</dbReference>
<dbReference type="OrthoDB" id="195015at2759"/>
<reference evidence="9" key="1">
    <citation type="journal article" date="2021" name="Mol. Ecol. Resour.">
        <title>Apolygus lucorum genome provides insights into omnivorousness and mesophyll feeding.</title>
        <authorList>
            <person name="Liu Y."/>
            <person name="Liu H."/>
            <person name="Wang H."/>
            <person name="Huang T."/>
            <person name="Liu B."/>
            <person name="Yang B."/>
            <person name="Yin L."/>
            <person name="Li B."/>
            <person name="Zhang Y."/>
            <person name="Zhang S."/>
            <person name="Jiang F."/>
            <person name="Zhang X."/>
            <person name="Ren Y."/>
            <person name="Wang B."/>
            <person name="Wang S."/>
            <person name="Lu Y."/>
            <person name="Wu K."/>
            <person name="Fan W."/>
            <person name="Wang G."/>
        </authorList>
    </citation>
    <scope>NUCLEOTIDE SEQUENCE</scope>
    <source>
        <strain evidence="9">12Hb</strain>
    </source>
</reference>
<dbReference type="PANTHER" id="PTHR11407">
    <property type="entry name" value="LYSOZYME C"/>
    <property type="match status" value="1"/>
</dbReference>
<dbReference type="PROSITE" id="PS00128">
    <property type="entry name" value="GLYCOSYL_HYDROL_F22_1"/>
    <property type="match status" value="1"/>
</dbReference>
<dbReference type="EMBL" id="WIXP02000013">
    <property type="protein sequence ID" value="KAF6201276.1"/>
    <property type="molecule type" value="Genomic_DNA"/>
</dbReference>
<sequence length="161" mass="18417">MSGRSVICALLLPLMVLLVCKIQVGDCKLYSQCELARELFYDHSLPGEQLSTWLCIAKYESTFNSSALGPNGEDFGLFQISRRYWCDPRNTTTKFPSQSRIPNVCKTPCSDFLNDDISDDVACIKMIYQEHQRLQGDGFKAWTVYPRCQRESPLLLNRCFP</sequence>
<evidence type="ECO:0000259" key="8">
    <source>
        <dbReference type="PROSITE" id="PS00128"/>
    </source>
</evidence>
<keyword evidence="5" id="KW-0326">Glycosidase</keyword>
<keyword evidence="10" id="KW-1185">Reference proteome</keyword>
<evidence type="ECO:0000256" key="3">
    <source>
        <dbReference type="ARBA" id="ARBA00022638"/>
    </source>
</evidence>